<dbReference type="OrthoDB" id="9777755at2"/>
<feature type="transmembrane region" description="Helical" evidence="1">
    <location>
        <begin position="148"/>
        <end position="168"/>
    </location>
</feature>
<protein>
    <submittedName>
        <fullName evidence="3">Abortive infection protein</fullName>
    </submittedName>
</protein>
<dbReference type="STRING" id="479434.Sthe_2278"/>
<feature type="domain" description="CAAX prenyl protease 2/Lysostaphin resistance protein A-like" evidence="2">
    <location>
        <begin position="116"/>
        <end position="215"/>
    </location>
</feature>
<dbReference type="eggNOG" id="COG1266">
    <property type="taxonomic scope" value="Bacteria"/>
</dbReference>
<reference evidence="4" key="1">
    <citation type="submission" date="2009-11" db="EMBL/GenBank/DDBJ databases">
        <title>The complete chromosome 1 of Sphaerobacter thermophilus DSM 20745.</title>
        <authorList>
            <person name="Lucas S."/>
            <person name="Copeland A."/>
            <person name="Lapidus A."/>
            <person name="Glavina del Rio T."/>
            <person name="Dalin E."/>
            <person name="Tice H."/>
            <person name="Bruce D."/>
            <person name="Goodwin L."/>
            <person name="Pitluck S."/>
            <person name="Kyrpides N."/>
            <person name="Mavromatis K."/>
            <person name="Ivanova N."/>
            <person name="Mikhailova N."/>
            <person name="LaButti K.M."/>
            <person name="Clum A."/>
            <person name="Sun H.I."/>
            <person name="Brettin T."/>
            <person name="Detter J.C."/>
            <person name="Han C."/>
            <person name="Larimer F."/>
            <person name="Land M."/>
            <person name="Hauser L."/>
            <person name="Markowitz V."/>
            <person name="Cheng J.F."/>
            <person name="Hugenholtz P."/>
            <person name="Woyke T."/>
            <person name="Wu D."/>
            <person name="Steenblock K."/>
            <person name="Schneider S."/>
            <person name="Pukall R."/>
            <person name="Goeker M."/>
            <person name="Klenk H.P."/>
            <person name="Eisen J.A."/>
        </authorList>
    </citation>
    <scope>NUCLEOTIDE SEQUENCE [LARGE SCALE GENOMIC DNA]</scope>
    <source>
        <strain evidence="4">ATCC 49802 / DSM 20745 / S 6022</strain>
    </source>
</reference>
<dbReference type="Proteomes" id="UP000002027">
    <property type="component" value="Chromosome 1"/>
</dbReference>
<keyword evidence="4" id="KW-1185">Reference proteome</keyword>
<keyword evidence="1" id="KW-0472">Membrane</keyword>
<dbReference type="EMBL" id="CP001823">
    <property type="protein sequence ID" value="ACZ39699.1"/>
    <property type="molecule type" value="Genomic_DNA"/>
</dbReference>
<sequence>MTAPRSPLAFFLLTFALSVPFWLLGAWIPTPEGALIGLPLSALQLVSPFLAAVILVYREGGGAGVRRLLARAVSPRGIAPVWYLPILLLMPAIYLLAYGIQRLLGRPLPGLEFPIGTILVLFVVLLIAALAEEIGWMGYATDPLQARWGALGAAIILGLVWAAFHLVADLQGGHSLDWIAWHRSGAVALRVLIAWAYSNTGRSALAAALLHTSDNVGWQLMEINGGLYDPVITTPLTAIAAATVTLLWGPATLARFRRA</sequence>
<dbReference type="GO" id="GO:0004175">
    <property type="term" value="F:endopeptidase activity"/>
    <property type="evidence" value="ECO:0007669"/>
    <property type="project" value="UniProtKB-ARBA"/>
</dbReference>
<organism evidence="3 4">
    <name type="scientific">Sphaerobacter thermophilus (strain ATCC 49802 / DSM 20745 / KCCM 41009 / NCIMB 13125 / S 6022)</name>
    <dbReference type="NCBI Taxonomy" id="479434"/>
    <lineage>
        <taxon>Bacteria</taxon>
        <taxon>Pseudomonadati</taxon>
        <taxon>Thermomicrobiota</taxon>
        <taxon>Thermomicrobia</taxon>
        <taxon>Sphaerobacterales</taxon>
        <taxon>Sphaerobacterineae</taxon>
        <taxon>Sphaerobacteraceae</taxon>
        <taxon>Sphaerobacter</taxon>
    </lineage>
</organism>
<reference evidence="3 4" key="2">
    <citation type="journal article" date="2010" name="Stand. Genomic Sci.">
        <title>Complete genome sequence of Desulfohalobium retbaense type strain (HR(100)).</title>
        <authorList>
            <person name="Spring S."/>
            <person name="Nolan M."/>
            <person name="Lapidus A."/>
            <person name="Glavina Del Rio T."/>
            <person name="Copeland A."/>
            <person name="Tice H."/>
            <person name="Cheng J.F."/>
            <person name="Lucas S."/>
            <person name="Land M."/>
            <person name="Chen F."/>
            <person name="Bruce D."/>
            <person name="Goodwin L."/>
            <person name="Pitluck S."/>
            <person name="Ivanova N."/>
            <person name="Mavromatis K."/>
            <person name="Mikhailova N."/>
            <person name="Pati A."/>
            <person name="Chen A."/>
            <person name="Palaniappan K."/>
            <person name="Hauser L."/>
            <person name="Chang Y.J."/>
            <person name="Jeffries C.D."/>
            <person name="Munk C."/>
            <person name="Kiss H."/>
            <person name="Chain P."/>
            <person name="Han C."/>
            <person name="Brettin T."/>
            <person name="Detter J.C."/>
            <person name="Schuler E."/>
            <person name="Goker M."/>
            <person name="Rohde M."/>
            <person name="Bristow J."/>
            <person name="Eisen J.A."/>
            <person name="Markowitz V."/>
            <person name="Hugenholtz P."/>
            <person name="Kyrpides N.C."/>
            <person name="Klenk H.P."/>
        </authorList>
    </citation>
    <scope>NUCLEOTIDE SEQUENCE [LARGE SCALE GENOMIC DNA]</scope>
    <source>
        <strain evidence="4">ATCC 49802 / DSM 20745 / S 6022</strain>
    </source>
</reference>
<dbReference type="GO" id="GO:0080120">
    <property type="term" value="P:CAAX-box protein maturation"/>
    <property type="evidence" value="ECO:0007669"/>
    <property type="project" value="UniProtKB-ARBA"/>
</dbReference>
<dbReference type="Pfam" id="PF02517">
    <property type="entry name" value="Rce1-like"/>
    <property type="match status" value="1"/>
</dbReference>
<proteinExistence type="predicted"/>
<feature type="transmembrane region" description="Helical" evidence="1">
    <location>
        <begin position="113"/>
        <end position="136"/>
    </location>
</feature>
<dbReference type="PANTHER" id="PTHR35797">
    <property type="entry name" value="PROTEASE-RELATED"/>
    <property type="match status" value="1"/>
</dbReference>
<keyword evidence="1" id="KW-0812">Transmembrane</keyword>
<evidence type="ECO:0000259" key="2">
    <source>
        <dbReference type="Pfam" id="PF02517"/>
    </source>
</evidence>
<dbReference type="InParanoid" id="D1C753"/>
<dbReference type="RefSeq" id="WP_012872740.1">
    <property type="nucleotide sequence ID" value="NC_013523.1"/>
</dbReference>
<gene>
    <name evidence="3" type="ordered locus">Sthe_2278</name>
</gene>
<name>D1C753_SPHTD</name>
<keyword evidence="1" id="KW-1133">Transmembrane helix</keyword>
<dbReference type="KEGG" id="sti:Sthe_2278"/>
<feature type="transmembrane region" description="Helical" evidence="1">
    <location>
        <begin position="35"/>
        <end position="57"/>
    </location>
</feature>
<evidence type="ECO:0000313" key="3">
    <source>
        <dbReference type="EMBL" id="ACZ39699.1"/>
    </source>
</evidence>
<feature type="transmembrane region" description="Helical" evidence="1">
    <location>
        <begin position="78"/>
        <end position="101"/>
    </location>
</feature>
<feature type="transmembrane region" description="Helical" evidence="1">
    <location>
        <begin position="236"/>
        <end position="256"/>
    </location>
</feature>
<dbReference type="PANTHER" id="PTHR35797:SF1">
    <property type="entry name" value="PROTEASE"/>
    <property type="match status" value="1"/>
</dbReference>
<evidence type="ECO:0000256" key="1">
    <source>
        <dbReference type="SAM" id="Phobius"/>
    </source>
</evidence>
<dbReference type="HOGENOM" id="CLU_064706_2_1_0"/>
<dbReference type="InterPro" id="IPR042150">
    <property type="entry name" value="MmRce1-like"/>
</dbReference>
<dbReference type="AlphaFoldDB" id="D1C753"/>
<evidence type="ECO:0000313" key="4">
    <source>
        <dbReference type="Proteomes" id="UP000002027"/>
    </source>
</evidence>
<accession>D1C753</accession>
<dbReference type="InterPro" id="IPR003675">
    <property type="entry name" value="Rce1/LyrA-like_dom"/>
</dbReference>